<name>A5FZS1_ACICJ</name>
<dbReference type="GO" id="GO:0000287">
    <property type="term" value="F:magnesium ion binding"/>
    <property type="evidence" value="ECO:0007669"/>
    <property type="project" value="TreeGrafter"/>
</dbReference>
<sequence length="327" mass="32868">MTRLPTAEDVLAAHALIAPHIVRTPALRSPALDERTGAEVFIKAEPLQRTGSFKLRGATNAILRLAPAARAAGVVAYSSGNHGQAVACAAAALGIPATIVMPRDAPAIKRDSTAAWGADIVQYDRRTEDREAIGAAIAARTGAALIPPYDHPDVIAGQGTLALELVEDARAAGAELDLVFVCTGGGGLTAGCALALEHASPATRLIAVEPEGWDDTGRSLAAGTRLANDGAGSALCDALMAMTPGELTFALNAPRLAGAVAVGESQVLAAMGFALRHLKLAVEPGGAVALAAVLAEALPLDGLAVGVVLSGGNADPGTLARALEVTC</sequence>
<dbReference type="GO" id="GO:0030378">
    <property type="term" value="F:serine racemase activity"/>
    <property type="evidence" value="ECO:0007669"/>
    <property type="project" value="TreeGrafter"/>
</dbReference>
<dbReference type="Gene3D" id="3.40.50.1100">
    <property type="match status" value="2"/>
</dbReference>
<evidence type="ECO:0000313" key="10">
    <source>
        <dbReference type="EMBL" id="ABQ31103.1"/>
    </source>
</evidence>
<evidence type="ECO:0000256" key="8">
    <source>
        <dbReference type="ARBA" id="ARBA00023239"/>
    </source>
</evidence>
<evidence type="ECO:0000256" key="4">
    <source>
        <dbReference type="ARBA" id="ARBA00001946"/>
    </source>
</evidence>
<evidence type="ECO:0000256" key="7">
    <source>
        <dbReference type="ARBA" id="ARBA00022898"/>
    </source>
</evidence>
<keyword evidence="7" id="KW-0663">Pyridoxal phosphate</keyword>
<dbReference type="AlphaFoldDB" id="A5FZS1"/>
<dbReference type="CDD" id="cd01562">
    <property type="entry name" value="Thr-dehyd"/>
    <property type="match status" value="1"/>
</dbReference>
<dbReference type="GO" id="GO:0018114">
    <property type="term" value="F:threonine racemase activity"/>
    <property type="evidence" value="ECO:0007669"/>
    <property type="project" value="TreeGrafter"/>
</dbReference>
<evidence type="ECO:0000256" key="6">
    <source>
        <dbReference type="ARBA" id="ARBA00022842"/>
    </source>
</evidence>
<dbReference type="KEGG" id="acr:Acry_1902"/>
<organism evidence="10 11">
    <name type="scientific">Acidiphilium cryptum (strain JF-5)</name>
    <dbReference type="NCBI Taxonomy" id="349163"/>
    <lineage>
        <taxon>Bacteria</taxon>
        <taxon>Pseudomonadati</taxon>
        <taxon>Pseudomonadota</taxon>
        <taxon>Alphaproteobacteria</taxon>
        <taxon>Acetobacterales</taxon>
        <taxon>Acidocellaceae</taxon>
        <taxon>Acidiphilium</taxon>
    </lineage>
</organism>
<comment type="similarity">
    <text evidence="5">Belongs to the serine/threonine dehydratase family.</text>
</comment>
<feature type="domain" description="Tryptophan synthase beta chain-like PALP" evidence="9">
    <location>
        <begin position="18"/>
        <end position="311"/>
    </location>
</feature>
<reference evidence="10 11" key="1">
    <citation type="submission" date="2007-05" db="EMBL/GenBank/DDBJ databases">
        <title>Complete sequence of chromosome of Acidiphilium cryptum JF-5.</title>
        <authorList>
            <consortium name="US DOE Joint Genome Institute"/>
            <person name="Copeland A."/>
            <person name="Lucas S."/>
            <person name="Lapidus A."/>
            <person name="Barry K."/>
            <person name="Detter J.C."/>
            <person name="Glavina del Rio T."/>
            <person name="Hammon N."/>
            <person name="Israni S."/>
            <person name="Dalin E."/>
            <person name="Tice H."/>
            <person name="Pitluck S."/>
            <person name="Sims D."/>
            <person name="Brettin T."/>
            <person name="Bruce D."/>
            <person name="Han C."/>
            <person name="Schmutz J."/>
            <person name="Larimer F."/>
            <person name="Land M."/>
            <person name="Hauser L."/>
            <person name="Kyrpides N."/>
            <person name="Kim E."/>
            <person name="Magnuson T."/>
            <person name="Richardson P."/>
        </authorList>
    </citation>
    <scope>NUCLEOTIDE SEQUENCE [LARGE SCALE GENOMIC DNA]</scope>
    <source>
        <strain evidence="10 11">JF-5</strain>
    </source>
</reference>
<dbReference type="GO" id="GO:0005524">
    <property type="term" value="F:ATP binding"/>
    <property type="evidence" value="ECO:0007669"/>
    <property type="project" value="TreeGrafter"/>
</dbReference>
<comment type="cofactor">
    <cofactor evidence="1">
        <name>Ca(2+)</name>
        <dbReference type="ChEBI" id="CHEBI:29108"/>
    </cofactor>
</comment>
<dbReference type="RefSeq" id="WP_012039706.1">
    <property type="nucleotide sequence ID" value="NC_009484.1"/>
</dbReference>
<dbReference type="STRING" id="349163.Acry_1902"/>
<evidence type="ECO:0000259" key="9">
    <source>
        <dbReference type="Pfam" id="PF00291"/>
    </source>
</evidence>
<dbReference type="InterPro" id="IPR001926">
    <property type="entry name" value="TrpB-like_PALP"/>
</dbReference>
<dbReference type="HOGENOM" id="CLU_021152_4_2_5"/>
<dbReference type="PANTHER" id="PTHR43050">
    <property type="entry name" value="SERINE / THREONINE RACEMASE FAMILY MEMBER"/>
    <property type="match status" value="1"/>
</dbReference>
<dbReference type="FunFam" id="3.40.50.1100:FF:000005">
    <property type="entry name" value="Threonine dehydratase catabolic"/>
    <property type="match status" value="1"/>
</dbReference>
<keyword evidence="6" id="KW-0460">Magnesium</keyword>
<dbReference type="eggNOG" id="COG1171">
    <property type="taxonomic scope" value="Bacteria"/>
</dbReference>
<dbReference type="PANTHER" id="PTHR43050:SF1">
    <property type="entry name" value="SERINE RACEMASE"/>
    <property type="match status" value="1"/>
</dbReference>
<dbReference type="InterPro" id="IPR000634">
    <property type="entry name" value="Ser/Thr_deHydtase_PyrdxlP-BS"/>
</dbReference>
<evidence type="ECO:0000256" key="3">
    <source>
        <dbReference type="ARBA" id="ARBA00001936"/>
    </source>
</evidence>
<dbReference type="GO" id="GO:0030170">
    <property type="term" value="F:pyridoxal phosphate binding"/>
    <property type="evidence" value="ECO:0007669"/>
    <property type="project" value="InterPro"/>
</dbReference>
<dbReference type="Proteomes" id="UP000000245">
    <property type="component" value="Chromosome"/>
</dbReference>
<comment type="cofactor">
    <cofactor evidence="4">
        <name>Mg(2+)</name>
        <dbReference type="ChEBI" id="CHEBI:18420"/>
    </cofactor>
</comment>
<protein>
    <submittedName>
        <fullName evidence="10">Pyridoxal-5'-phosphate-dependent enzyme, beta subunit</fullName>
    </submittedName>
</protein>
<dbReference type="GO" id="GO:0070179">
    <property type="term" value="P:D-serine biosynthetic process"/>
    <property type="evidence" value="ECO:0007669"/>
    <property type="project" value="TreeGrafter"/>
</dbReference>
<evidence type="ECO:0000256" key="1">
    <source>
        <dbReference type="ARBA" id="ARBA00001913"/>
    </source>
</evidence>
<keyword evidence="11" id="KW-1185">Reference proteome</keyword>
<dbReference type="PROSITE" id="PS00165">
    <property type="entry name" value="DEHYDRATASE_SER_THR"/>
    <property type="match status" value="1"/>
</dbReference>
<comment type="cofactor">
    <cofactor evidence="2">
        <name>pyridoxal 5'-phosphate</name>
        <dbReference type="ChEBI" id="CHEBI:597326"/>
    </cofactor>
</comment>
<comment type="cofactor">
    <cofactor evidence="3">
        <name>Mn(2+)</name>
        <dbReference type="ChEBI" id="CHEBI:29035"/>
    </cofactor>
</comment>
<dbReference type="Pfam" id="PF00291">
    <property type="entry name" value="PALP"/>
    <property type="match status" value="1"/>
</dbReference>
<dbReference type="EMBL" id="CP000697">
    <property type="protein sequence ID" value="ABQ31103.1"/>
    <property type="molecule type" value="Genomic_DNA"/>
</dbReference>
<gene>
    <name evidence="10" type="ordered locus">Acry_1902</name>
</gene>
<dbReference type="InterPro" id="IPR036052">
    <property type="entry name" value="TrpB-like_PALP_sf"/>
</dbReference>
<proteinExistence type="inferred from homology"/>
<evidence type="ECO:0000256" key="2">
    <source>
        <dbReference type="ARBA" id="ARBA00001933"/>
    </source>
</evidence>
<evidence type="ECO:0000313" key="11">
    <source>
        <dbReference type="Proteomes" id="UP000000245"/>
    </source>
</evidence>
<keyword evidence="8" id="KW-0456">Lyase</keyword>
<dbReference type="GO" id="GO:0003941">
    <property type="term" value="F:L-serine ammonia-lyase activity"/>
    <property type="evidence" value="ECO:0007669"/>
    <property type="project" value="TreeGrafter"/>
</dbReference>
<evidence type="ECO:0000256" key="5">
    <source>
        <dbReference type="ARBA" id="ARBA00010869"/>
    </source>
</evidence>
<dbReference type="SUPFAM" id="SSF53686">
    <property type="entry name" value="Tryptophan synthase beta subunit-like PLP-dependent enzymes"/>
    <property type="match status" value="1"/>
</dbReference>
<accession>A5FZS1</accession>